<evidence type="ECO:0000256" key="1">
    <source>
        <dbReference type="SAM" id="MobiDB-lite"/>
    </source>
</evidence>
<accession>A0ABP0IHD4</accession>
<organism evidence="2 3">
    <name type="scientific">Durusdinium trenchii</name>
    <dbReference type="NCBI Taxonomy" id="1381693"/>
    <lineage>
        <taxon>Eukaryota</taxon>
        <taxon>Sar</taxon>
        <taxon>Alveolata</taxon>
        <taxon>Dinophyceae</taxon>
        <taxon>Suessiales</taxon>
        <taxon>Symbiodiniaceae</taxon>
        <taxon>Durusdinium</taxon>
    </lineage>
</organism>
<feature type="region of interest" description="Disordered" evidence="1">
    <location>
        <begin position="1"/>
        <end position="88"/>
    </location>
</feature>
<gene>
    <name evidence="2" type="ORF">SCF082_LOCUS7142</name>
</gene>
<comment type="caution">
    <text evidence="2">The sequence shown here is derived from an EMBL/GenBank/DDBJ whole genome shotgun (WGS) entry which is preliminary data.</text>
</comment>
<name>A0ABP0IHD4_9DINO</name>
<protein>
    <submittedName>
        <fullName evidence="2">Uncharacterized protein</fullName>
    </submittedName>
</protein>
<dbReference type="EMBL" id="CAXAMM010004002">
    <property type="protein sequence ID" value="CAK9001996.1"/>
    <property type="molecule type" value="Genomic_DNA"/>
</dbReference>
<dbReference type="Proteomes" id="UP001642464">
    <property type="component" value="Unassembled WGS sequence"/>
</dbReference>
<evidence type="ECO:0000313" key="3">
    <source>
        <dbReference type="Proteomes" id="UP001642464"/>
    </source>
</evidence>
<proteinExistence type="predicted"/>
<evidence type="ECO:0000313" key="2">
    <source>
        <dbReference type="EMBL" id="CAK9001996.1"/>
    </source>
</evidence>
<sequence length="218" mass="23539">MSFVERRLKPLPPTFAYETGDETATLRRSRRPDDQPRKKGGSRVREGSWTFSEHLPDEAPERPNSSSTDEEGEPPVAWPDTDDEDSSFQSYWKNCDSTVCSTLQGSPTCSEPDIDAPLVNDTPVAASLSSQVLRIPLTCCQATPDIFFATKPQYSPMSCASPTLQASPMSPFMGASPSFKLDTYTASPVSPDASPVGAPVARTGSDGAVTTLMLRRLG</sequence>
<reference evidence="2 3" key="1">
    <citation type="submission" date="2024-02" db="EMBL/GenBank/DDBJ databases">
        <authorList>
            <person name="Chen Y."/>
            <person name="Shah S."/>
            <person name="Dougan E. K."/>
            <person name="Thang M."/>
            <person name="Chan C."/>
        </authorList>
    </citation>
    <scope>NUCLEOTIDE SEQUENCE [LARGE SCALE GENOMIC DNA]</scope>
</reference>
<keyword evidence="3" id="KW-1185">Reference proteome</keyword>